<comment type="pathway">
    <text evidence="1">Cofactor biosynthesis; adenosylcobalamin biosynthesis.</text>
</comment>
<evidence type="ECO:0000259" key="6">
    <source>
        <dbReference type="Pfam" id="PF00590"/>
    </source>
</evidence>
<dbReference type="Gene3D" id="3.40.50.1400">
    <property type="match status" value="2"/>
</dbReference>
<evidence type="ECO:0000256" key="5">
    <source>
        <dbReference type="ARBA" id="ARBA00022691"/>
    </source>
</evidence>
<organism evidence="7 8">
    <name type="scientific">Fenollaria massiliensis</name>
    <dbReference type="NCBI Taxonomy" id="938288"/>
    <lineage>
        <taxon>Bacteria</taxon>
        <taxon>Bacillati</taxon>
        <taxon>Bacillota</taxon>
        <taxon>Clostridia</taxon>
        <taxon>Eubacteriales</taxon>
        <taxon>Fenollaria</taxon>
    </lineage>
</organism>
<dbReference type="Pfam" id="PF06180">
    <property type="entry name" value="CbiK"/>
    <property type="match status" value="1"/>
</dbReference>
<dbReference type="InterPro" id="IPR012382">
    <property type="entry name" value="CobI/CbiL"/>
</dbReference>
<dbReference type="AlphaFoldDB" id="A0A9E7DKS0"/>
<evidence type="ECO:0000256" key="2">
    <source>
        <dbReference type="ARBA" id="ARBA00022573"/>
    </source>
</evidence>
<reference evidence="7" key="1">
    <citation type="submission" date="2022-04" db="EMBL/GenBank/DDBJ databases">
        <title>Complete genome sequences of Ezakiella coagulans and Fenollaria massiliensis.</title>
        <authorList>
            <person name="France M.T."/>
            <person name="Clifford J."/>
            <person name="Narina S."/>
            <person name="Rutt L."/>
            <person name="Ravel J."/>
        </authorList>
    </citation>
    <scope>NUCLEOTIDE SEQUENCE</scope>
    <source>
        <strain evidence="7">C0061C2</strain>
    </source>
</reference>
<keyword evidence="5" id="KW-0949">S-adenosyl-L-methionine</keyword>
<dbReference type="RefSeq" id="WP_249242988.1">
    <property type="nucleotide sequence ID" value="NZ_CP096649.1"/>
</dbReference>
<keyword evidence="4" id="KW-0808">Transferase</keyword>
<keyword evidence="8" id="KW-1185">Reference proteome</keyword>
<dbReference type="CDD" id="cd11645">
    <property type="entry name" value="Precorrin_2_C20_MT"/>
    <property type="match status" value="1"/>
</dbReference>
<protein>
    <submittedName>
        <fullName evidence="7">Sirohydrochlorin cobaltochelatase</fullName>
    </submittedName>
</protein>
<keyword evidence="2" id="KW-0169">Cobalamin biosynthesis</keyword>
<dbReference type="Pfam" id="PF00590">
    <property type="entry name" value="TP_methylase"/>
    <property type="match status" value="1"/>
</dbReference>
<dbReference type="PANTHER" id="PTHR43467">
    <property type="entry name" value="COBALT-PRECORRIN-2 C(20)-METHYLTRANSFERASE"/>
    <property type="match status" value="1"/>
</dbReference>
<dbReference type="GO" id="GO:0016852">
    <property type="term" value="F:sirohydrochlorin cobaltochelatase activity"/>
    <property type="evidence" value="ECO:0007669"/>
    <property type="project" value="InterPro"/>
</dbReference>
<dbReference type="GO" id="GO:0019251">
    <property type="term" value="P:anaerobic cobalamin biosynthetic process"/>
    <property type="evidence" value="ECO:0007669"/>
    <property type="project" value="InterPro"/>
</dbReference>
<dbReference type="PANTHER" id="PTHR43467:SF2">
    <property type="entry name" value="COBALT-PRECORRIN-2 C(20)-METHYLTRANSFERASE"/>
    <property type="match status" value="1"/>
</dbReference>
<dbReference type="InterPro" id="IPR000878">
    <property type="entry name" value="4pyrrol_Mease"/>
</dbReference>
<feature type="domain" description="Tetrapyrrole methylase" evidence="6">
    <location>
        <begin position="247"/>
        <end position="436"/>
    </location>
</feature>
<dbReference type="Gene3D" id="3.40.1010.10">
    <property type="entry name" value="Cobalt-precorrin-4 Transmethylase, Domain 1"/>
    <property type="match status" value="1"/>
</dbReference>
<dbReference type="Proteomes" id="UP000831151">
    <property type="component" value="Chromosome"/>
</dbReference>
<dbReference type="InterPro" id="IPR010388">
    <property type="entry name" value="Anaerobic_Co-chelatase"/>
</dbReference>
<dbReference type="SUPFAM" id="SSF53790">
    <property type="entry name" value="Tetrapyrrole methylase"/>
    <property type="match status" value="1"/>
</dbReference>
<gene>
    <name evidence="7" type="ORF">M1R53_02750</name>
</gene>
<dbReference type="GO" id="GO:0030788">
    <property type="term" value="F:precorrin-2 C20-methyltransferase activity"/>
    <property type="evidence" value="ECO:0007669"/>
    <property type="project" value="InterPro"/>
</dbReference>
<proteinExistence type="predicted"/>
<dbReference type="EMBL" id="CP096649">
    <property type="protein sequence ID" value="UQK59582.1"/>
    <property type="molecule type" value="Genomic_DNA"/>
</dbReference>
<keyword evidence="3" id="KW-0489">Methyltransferase</keyword>
<evidence type="ECO:0000256" key="4">
    <source>
        <dbReference type="ARBA" id="ARBA00022679"/>
    </source>
</evidence>
<dbReference type="Gene3D" id="3.30.950.10">
    <property type="entry name" value="Methyltransferase, Cobalt-precorrin-4 Transmethylase, Domain 2"/>
    <property type="match status" value="1"/>
</dbReference>
<dbReference type="SUPFAM" id="SSF53800">
    <property type="entry name" value="Chelatase"/>
    <property type="match status" value="1"/>
</dbReference>
<sequence length="458" mass="52212">MKKAILLSFFGTTRLREHERVIDKFLNGFKNEFKDCDIKICFTSRIVKKILEKKGMSFDDECEAIKALKEAGYKDIRVVSTNIIPGEEYKKLKNVSNRLTTPFISNSKDIAKLIDGMTAFKLNEGEEFIYVGHGTYHVADRIYEDIDNAFREKNNKYHMMSIEGELDLDSVVENLSKDTKTIYLRPFMLVSGVHMLEDIASDDEDSIKSRLEKLGYEVKLIDKGLGEEDYILNDSIEKVKAMEEPQLNIVGVGPGDEDLLTVKAILTLKNTNAVFVLDNRGRNLALDTVMSYVKDKPIIKMPFDMKSANEALYNELKVKLEEALAEYRDVSFVTIGDAAVFSTPMNLSKILDKKININLINGMPSFVALTAMNKEPLIEKGESLVISDNTELVEAAKPDRAVILKGTLNKEAVLKLKDTYEAEYFKRISMPNEMYLTDEEEIRKDNDYISLFYLKKRK</sequence>
<evidence type="ECO:0000313" key="8">
    <source>
        <dbReference type="Proteomes" id="UP000831151"/>
    </source>
</evidence>
<dbReference type="GO" id="GO:0032259">
    <property type="term" value="P:methylation"/>
    <property type="evidence" value="ECO:0007669"/>
    <property type="project" value="UniProtKB-KW"/>
</dbReference>
<dbReference type="InterPro" id="IPR014777">
    <property type="entry name" value="4pyrrole_Mease_sub1"/>
</dbReference>
<accession>A0A9E7DKS0</accession>
<dbReference type="KEGG" id="fms:M1R53_02750"/>
<dbReference type="InterPro" id="IPR035996">
    <property type="entry name" value="4pyrrol_Methylase_sf"/>
</dbReference>
<evidence type="ECO:0000256" key="3">
    <source>
        <dbReference type="ARBA" id="ARBA00022603"/>
    </source>
</evidence>
<dbReference type="InterPro" id="IPR014776">
    <property type="entry name" value="4pyrrole_Mease_sub2"/>
</dbReference>
<evidence type="ECO:0000256" key="1">
    <source>
        <dbReference type="ARBA" id="ARBA00004953"/>
    </source>
</evidence>
<evidence type="ECO:0000313" key="7">
    <source>
        <dbReference type="EMBL" id="UQK59582.1"/>
    </source>
</evidence>
<name>A0A9E7DKS0_9FIRM</name>